<reference evidence="1 2" key="1">
    <citation type="journal article" date="2013" name="Nat. Genet.">
        <title>The high-quality draft genome of peach (Prunus persica) identifies unique patterns of genetic diversity, domestication and genome evolution.</title>
        <authorList>
            <consortium name="International Peach Genome Initiative"/>
            <person name="Verde I."/>
            <person name="Abbott A.G."/>
            <person name="Scalabrin S."/>
            <person name="Jung S."/>
            <person name="Shu S."/>
            <person name="Marroni F."/>
            <person name="Zhebentyayeva T."/>
            <person name="Dettori M.T."/>
            <person name="Grimwood J."/>
            <person name="Cattonaro F."/>
            <person name="Zuccolo A."/>
            <person name="Rossini L."/>
            <person name="Jenkins J."/>
            <person name="Vendramin E."/>
            <person name="Meisel L.A."/>
            <person name="Decroocq V."/>
            <person name="Sosinski B."/>
            <person name="Prochnik S."/>
            <person name="Mitros T."/>
            <person name="Policriti A."/>
            <person name="Cipriani G."/>
            <person name="Dondini L."/>
            <person name="Ficklin S."/>
            <person name="Goodstein D.M."/>
            <person name="Xuan P."/>
            <person name="Del Fabbro C."/>
            <person name="Aramini V."/>
            <person name="Copetti D."/>
            <person name="Gonzalez S."/>
            <person name="Horner D.S."/>
            <person name="Falchi R."/>
            <person name="Lucas S."/>
            <person name="Mica E."/>
            <person name="Maldonado J."/>
            <person name="Lazzari B."/>
            <person name="Bielenberg D."/>
            <person name="Pirona R."/>
            <person name="Miculan M."/>
            <person name="Barakat A."/>
            <person name="Testolin R."/>
            <person name="Stella A."/>
            <person name="Tartarini S."/>
            <person name="Tonutti P."/>
            <person name="Arus P."/>
            <person name="Orellana A."/>
            <person name="Wells C."/>
            <person name="Main D."/>
            <person name="Vizzotto G."/>
            <person name="Silva H."/>
            <person name="Salamini F."/>
            <person name="Schmutz J."/>
            <person name="Morgante M."/>
            <person name="Rokhsar D.S."/>
        </authorList>
    </citation>
    <scope>NUCLEOTIDE SEQUENCE [LARGE SCALE GENOMIC DNA]</scope>
    <source>
        <strain evidence="2">cv. Nemared</strain>
    </source>
</reference>
<dbReference type="EMBL" id="CM007655">
    <property type="protein sequence ID" value="ONI08355.1"/>
    <property type="molecule type" value="Genomic_DNA"/>
</dbReference>
<dbReference type="Proteomes" id="UP000006882">
    <property type="component" value="Chromosome G5"/>
</dbReference>
<dbReference type="Gramene" id="ONI08355">
    <property type="protein sequence ID" value="ONI08355"/>
    <property type="gene ID" value="PRUPE_5G173500"/>
</dbReference>
<protein>
    <submittedName>
        <fullName evidence="1">Uncharacterized protein</fullName>
    </submittedName>
</protein>
<keyword evidence="2" id="KW-1185">Reference proteome</keyword>
<organism evidence="1 2">
    <name type="scientific">Prunus persica</name>
    <name type="common">Peach</name>
    <name type="synonym">Amygdalus persica</name>
    <dbReference type="NCBI Taxonomy" id="3760"/>
    <lineage>
        <taxon>Eukaryota</taxon>
        <taxon>Viridiplantae</taxon>
        <taxon>Streptophyta</taxon>
        <taxon>Embryophyta</taxon>
        <taxon>Tracheophyta</taxon>
        <taxon>Spermatophyta</taxon>
        <taxon>Magnoliopsida</taxon>
        <taxon>eudicotyledons</taxon>
        <taxon>Gunneridae</taxon>
        <taxon>Pentapetalae</taxon>
        <taxon>rosids</taxon>
        <taxon>fabids</taxon>
        <taxon>Rosales</taxon>
        <taxon>Rosaceae</taxon>
        <taxon>Amygdaloideae</taxon>
        <taxon>Amygdaleae</taxon>
        <taxon>Prunus</taxon>
    </lineage>
</organism>
<evidence type="ECO:0000313" key="2">
    <source>
        <dbReference type="Proteomes" id="UP000006882"/>
    </source>
</evidence>
<name>A0A251PD93_PRUPE</name>
<sequence length="36" mass="4094">MYHVISISDRMGLELCSEQKNCVHGQWSSACWGEAH</sequence>
<proteinExistence type="predicted"/>
<gene>
    <name evidence="1" type="ORF">PRUPE_5G173500</name>
</gene>
<evidence type="ECO:0000313" key="1">
    <source>
        <dbReference type="EMBL" id="ONI08355.1"/>
    </source>
</evidence>
<accession>A0A251PD93</accession>
<dbReference type="AlphaFoldDB" id="A0A251PD93"/>